<reference evidence="2" key="1">
    <citation type="submission" date="2022-11" db="UniProtKB">
        <authorList>
            <consortium name="WormBaseParasite"/>
        </authorList>
    </citation>
    <scope>IDENTIFICATION</scope>
</reference>
<proteinExistence type="predicted"/>
<keyword evidence="1" id="KW-1185">Reference proteome</keyword>
<dbReference type="WBParaSite" id="jg24382">
    <property type="protein sequence ID" value="jg24382"/>
    <property type="gene ID" value="jg24382"/>
</dbReference>
<evidence type="ECO:0000313" key="1">
    <source>
        <dbReference type="Proteomes" id="UP000887574"/>
    </source>
</evidence>
<evidence type="ECO:0000313" key="2">
    <source>
        <dbReference type="WBParaSite" id="jg24382"/>
    </source>
</evidence>
<dbReference type="AlphaFoldDB" id="A0A915DWE9"/>
<sequence>MDALTMLDALGGYSSDEENEQQAVVEFEQQAVVEVNRSSELFCYLNYYVICFLSRFVSRYETEPDIAIKCRIITAMAK</sequence>
<protein>
    <submittedName>
        <fullName evidence="2">Uncharacterized protein</fullName>
    </submittedName>
</protein>
<name>A0A915DWE9_9BILA</name>
<organism evidence="1 2">
    <name type="scientific">Ditylenchus dipsaci</name>
    <dbReference type="NCBI Taxonomy" id="166011"/>
    <lineage>
        <taxon>Eukaryota</taxon>
        <taxon>Metazoa</taxon>
        <taxon>Ecdysozoa</taxon>
        <taxon>Nematoda</taxon>
        <taxon>Chromadorea</taxon>
        <taxon>Rhabditida</taxon>
        <taxon>Tylenchina</taxon>
        <taxon>Tylenchomorpha</taxon>
        <taxon>Sphaerularioidea</taxon>
        <taxon>Anguinidae</taxon>
        <taxon>Anguininae</taxon>
        <taxon>Ditylenchus</taxon>
    </lineage>
</organism>
<accession>A0A915DWE9</accession>
<dbReference type="Proteomes" id="UP000887574">
    <property type="component" value="Unplaced"/>
</dbReference>